<dbReference type="PROSITE" id="PS51186">
    <property type="entry name" value="GNAT"/>
    <property type="match status" value="1"/>
</dbReference>
<reference evidence="4 7" key="1">
    <citation type="journal article" date="2019" name="Int. J. Syst. Evol. Microbiol.">
        <title>The Global Catalogue of Microorganisms (GCM) 10K type strain sequencing project: providing services to taxonomists for standard genome sequencing and annotation.</title>
        <authorList>
            <consortium name="The Broad Institute Genomics Platform"/>
            <consortium name="The Broad Institute Genome Sequencing Center for Infectious Disease"/>
            <person name="Wu L."/>
            <person name="Ma J."/>
        </authorList>
    </citation>
    <scope>NUCLEOTIDE SEQUENCE [LARGE SCALE GENOMIC DNA]</scope>
    <source>
        <strain evidence="4 7">JCM 10667</strain>
    </source>
</reference>
<dbReference type="Proteomes" id="UP001501427">
    <property type="component" value="Unassembled WGS sequence"/>
</dbReference>
<evidence type="ECO:0000313" key="7">
    <source>
        <dbReference type="Proteomes" id="UP001501427"/>
    </source>
</evidence>
<dbReference type="RefSeq" id="WP_221480592.1">
    <property type="nucleotide sequence ID" value="NZ_BAAAHD010000023.1"/>
</dbReference>
<dbReference type="InterPro" id="IPR016181">
    <property type="entry name" value="Acyl_CoA_acyltransferase"/>
</dbReference>
<dbReference type="GO" id="GO:0047663">
    <property type="term" value="F:aminoglycoside 6'-N-acetyltransferase activity"/>
    <property type="evidence" value="ECO:0007669"/>
    <property type="project" value="UniProtKB-EC"/>
</dbReference>
<dbReference type="GO" id="GO:0046677">
    <property type="term" value="P:response to antibiotic"/>
    <property type="evidence" value="ECO:0007669"/>
    <property type="project" value="UniProtKB-KW"/>
</dbReference>
<dbReference type="Proteomes" id="UP000549343">
    <property type="component" value="Unassembled WGS sequence"/>
</dbReference>
<dbReference type="SUPFAM" id="SSF55729">
    <property type="entry name" value="Acyl-CoA N-acyltransferases (Nat)"/>
    <property type="match status" value="1"/>
</dbReference>
<evidence type="ECO:0000313" key="6">
    <source>
        <dbReference type="Proteomes" id="UP000549343"/>
    </source>
</evidence>
<evidence type="ECO:0000256" key="2">
    <source>
        <dbReference type="SAM" id="MobiDB-lite"/>
    </source>
</evidence>
<reference evidence="4" key="3">
    <citation type="submission" date="2023-12" db="EMBL/GenBank/DDBJ databases">
        <authorList>
            <person name="Sun Q."/>
            <person name="Inoue M."/>
        </authorList>
    </citation>
    <scope>NUCLEOTIDE SEQUENCE</scope>
    <source>
        <strain evidence="4">JCM 10667</strain>
    </source>
</reference>
<proteinExistence type="predicted"/>
<comment type="caution">
    <text evidence="5">The sequence shown here is derived from an EMBL/GenBank/DDBJ whole genome shotgun (WGS) entry which is preliminary data.</text>
</comment>
<dbReference type="EC" id="2.3.1.82" evidence="5"/>
<dbReference type="EMBL" id="BAAAHD010000023">
    <property type="protein sequence ID" value="GAA0563839.1"/>
    <property type="molecule type" value="Genomic_DNA"/>
</dbReference>
<dbReference type="EMBL" id="JACHMV010000001">
    <property type="protein sequence ID" value="MBB4773484.1"/>
    <property type="molecule type" value="Genomic_DNA"/>
</dbReference>
<keyword evidence="5" id="KW-0808">Transferase</keyword>
<dbReference type="Pfam" id="PF13523">
    <property type="entry name" value="Acetyltransf_8"/>
    <property type="match status" value="1"/>
</dbReference>
<keyword evidence="5" id="KW-0012">Acyltransferase</keyword>
<accession>A0A7W7IAF4</accession>
<evidence type="ECO:0000313" key="4">
    <source>
        <dbReference type="EMBL" id="GAA0563839.1"/>
    </source>
</evidence>
<feature type="region of interest" description="Disordered" evidence="2">
    <location>
        <begin position="180"/>
        <end position="200"/>
    </location>
</feature>
<dbReference type="PANTHER" id="PTHR31438">
    <property type="entry name" value="LYSINE N-ACYLTRANSFERASE C17G9.06C-RELATED"/>
    <property type="match status" value="1"/>
</dbReference>
<organism evidence="5 6">
    <name type="scientific">Actinomadura livida</name>
    <dbReference type="NCBI Taxonomy" id="79909"/>
    <lineage>
        <taxon>Bacteria</taxon>
        <taxon>Bacillati</taxon>
        <taxon>Actinomycetota</taxon>
        <taxon>Actinomycetes</taxon>
        <taxon>Streptosporangiales</taxon>
        <taxon>Thermomonosporaceae</taxon>
        <taxon>Actinomadura</taxon>
    </lineage>
</organism>
<sequence length="200" mass="22558">MTDREYFVITWRRVTEDDFPLLGHWLRQPHVARWWNHETAPEAVARDFGPAARREEPSEDWLALLDGRPFGLVQRCRLADYPAYRDELSAVLPVPPGAATIDYLIGDPELTGRGLGPRMIRAMIERTWDDYPEASCVIVPVVAANDASWRALEKAGLKRVAEGDLEPDNPVDDRAHVVYRIDRDAHRPSPGTAPPDAQST</sequence>
<evidence type="ECO:0000256" key="1">
    <source>
        <dbReference type="ARBA" id="ARBA00023251"/>
    </source>
</evidence>
<feature type="domain" description="N-acetyltransferase" evidence="3">
    <location>
        <begin position="9"/>
        <end position="184"/>
    </location>
</feature>
<gene>
    <name evidence="5" type="ORF">F4557_001902</name>
    <name evidence="4" type="ORF">GCM10009546_27630</name>
</gene>
<protein>
    <submittedName>
        <fullName evidence="5">Aminoglycoside 6'-N-acetyltransferase</fullName>
        <ecNumber evidence="5">2.3.1.82</ecNumber>
    </submittedName>
</protein>
<keyword evidence="7" id="KW-1185">Reference proteome</keyword>
<evidence type="ECO:0000313" key="5">
    <source>
        <dbReference type="EMBL" id="MBB4773484.1"/>
    </source>
</evidence>
<reference evidence="5 6" key="2">
    <citation type="submission" date="2020-08" db="EMBL/GenBank/DDBJ databases">
        <title>Sequencing the genomes of 1000 actinobacteria strains.</title>
        <authorList>
            <person name="Klenk H.-P."/>
        </authorList>
    </citation>
    <scope>NUCLEOTIDE SEQUENCE [LARGE SCALE GENOMIC DNA]</scope>
    <source>
        <strain evidence="5 6">DSM 44772</strain>
    </source>
</reference>
<name>A0A7W7IAF4_9ACTN</name>
<keyword evidence="1" id="KW-0046">Antibiotic resistance</keyword>
<evidence type="ECO:0000259" key="3">
    <source>
        <dbReference type="PROSITE" id="PS51186"/>
    </source>
</evidence>
<dbReference type="AlphaFoldDB" id="A0A7W7IAF4"/>
<dbReference type="Gene3D" id="3.40.630.30">
    <property type="match status" value="1"/>
</dbReference>
<dbReference type="InterPro" id="IPR000182">
    <property type="entry name" value="GNAT_dom"/>
</dbReference>
<dbReference type="PANTHER" id="PTHR31438:SF1">
    <property type="entry name" value="LYSINE N-ACYLTRANSFERASE C17G9.06C-RELATED"/>
    <property type="match status" value="1"/>
</dbReference>